<dbReference type="Gene3D" id="3.10.20.30">
    <property type="match status" value="1"/>
</dbReference>
<dbReference type="EC" id="1.3.7.9" evidence="6"/>
<evidence type="ECO:0000256" key="1">
    <source>
        <dbReference type="ARBA" id="ARBA00022630"/>
    </source>
</evidence>
<dbReference type="InterPro" id="IPR016167">
    <property type="entry name" value="FAD-bd_PCMH_sub1"/>
</dbReference>
<accession>A0A5C5VD65</accession>
<dbReference type="InterPro" id="IPR012175">
    <property type="entry name" value="Xanth_DH_ssu_bac"/>
</dbReference>
<dbReference type="GO" id="GO:0016491">
    <property type="term" value="F:oxidoreductase activity"/>
    <property type="evidence" value="ECO:0007669"/>
    <property type="project" value="UniProtKB-KW"/>
</dbReference>
<evidence type="ECO:0000256" key="2">
    <source>
        <dbReference type="ARBA" id="ARBA00022723"/>
    </source>
</evidence>
<dbReference type="AlphaFoldDB" id="A0A5C5VD65"/>
<keyword evidence="2" id="KW-0479">Metal-binding</keyword>
<dbReference type="SUPFAM" id="SSF47741">
    <property type="entry name" value="CO dehydrogenase ISP C-domain like"/>
    <property type="match status" value="1"/>
</dbReference>
<dbReference type="SUPFAM" id="SSF56176">
    <property type="entry name" value="FAD-binding/transporter-associated domain-like"/>
    <property type="match status" value="1"/>
</dbReference>
<dbReference type="InterPro" id="IPR036884">
    <property type="entry name" value="2Fe-2S-bd_dom_sf"/>
</dbReference>
<dbReference type="InterPro" id="IPR036318">
    <property type="entry name" value="FAD-bd_PCMH-like_sf"/>
</dbReference>
<comment type="caution">
    <text evidence="6">The sequence shown here is derived from an EMBL/GenBank/DDBJ whole genome shotgun (WGS) entry which is preliminary data.</text>
</comment>
<evidence type="ECO:0000256" key="3">
    <source>
        <dbReference type="ARBA" id="ARBA00022827"/>
    </source>
</evidence>
<name>A0A5C5VD65_9BACT</name>
<keyword evidence="6" id="KW-0560">Oxidoreductase</keyword>
<dbReference type="Gene3D" id="3.30.390.50">
    <property type="entry name" value="CO dehydrogenase flavoprotein, C-terminal domain"/>
    <property type="match status" value="1"/>
</dbReference>
<dbReference type="InterPro" id="IPR016166">
    <property type="entry name" value="FAD-bd_PCMH"/>
</dbReference>
<dbReference type="PROSITE" id="PS51387">
    <property type="entry name" value="FAD_PCMH"/>
    <property type="match status" value="1"/>
</dbReference>
<dbReference type="GO" id="GO:0051537">
    <property type="term" value="F:2 iron, 2 sulfur cluster binding"/>
    <property type="evidence" value="ECO:0007669"/>
    <property type="project" value="InterPro"/>
</dbReference>
<dbReference type="InterPro" id="IPR036010">
    <property type="entry name" value="2Fe-2S_ferredoxin-like_sf"/>
</dbReference>
<dbReference type="SUPFAM" id="SSF54292">
    <property type="entry name" value="2Fe-2S ferredoxin-like"/>
    <property type="match status" value="1"/>
</dbReference>
<feature type="domain" description="FAD-binding PCMH-type" evidence="5">
    <location>
        <begin position="213"/>
        <end position="386"/>
    </location>
</feature>
<dbReference type="Gene3D" id="3.30.43.10">
    <property type="entry name" value="Uridine Diphospho-n-acetylenolpyruvylglucosamine Reductase, domain 2"/>
    <property type="match status" value="1"/>
</dbReference>
<dbReference type="EMBL" id="SIHJ01000001">
    <property type="protein sequence ID" value="TWT35900.1"/>
    <property type="molecule type" value="Genomic_DNA"/>
</dbReference>
<keyword evidence="7" id="KW-1185">Reference proteome</keyword>
<dbReference type="InterPro" id="IPR002888">
    <property type="entry name" value="2Fe-2S-bd"/>
</dbReference>
<keyword evidence="1" id="KW-0285">Flavoprotein</keyword>
<gene>
    <name evidence="6" type="primary">hcrC</name>
    <name evidence="6" type="ORF">KOR34_07970</name>
</gene>
<dbReference type="GO" id="GO:0071949">
    <property type="term" value="F:FAD binding"/>
    <property type="evidence" value="ECO:0007669"/>
    <property type="project" value="InterPro"/>
</dbReference>
<keyword evidence="3" id="KW-0274">FAD</keyword>
<evidence type="ECO:0000259" key="5">
    <source>
        <dbReference type="PROSITE" id="PS51387"/>
    </source>
</evidence>
<dbReference type="PIRSF" id="PIRSF036557">
    <property type="entry name" value="XdhA_RC"/>
    <property type="match status" value="1"/>
</dbReference>
<protein>
    <submittedName>
        <fullName evidence="6">4-hydroxybenzoyl-CoA reductase subunit gamma</fullName>
        <ecNumber evidence="6">1.3.7.9</ecNumber>
    </submittedName>
</protein>
<dbReference type="InterPro" id="IPR012675">
    <property type="entry name" value="Beta-grasp_dom_sf"/>
</dbReference>
<dbReference type="Gene3D" id="1.10.150.120">
    <property type="entry name" value="[2Fe-2S]-binding domain"/>
    <property type="match status" value="1"/>
</dbReference>
<dbReference type="RefSeq" id="WP_146562397.1">
    <property type="nucleotide sequence ID" value="NZ_SIHJ01000001.1"/>
</dbReference>
<reference evidence="6 7" key="1">
    <citation type="submission" date="2019-02" db="EMBL/GenBank/DDBJ databases">
        <title>Deep-cultivation of Planctomycetes and their phenomic and genomic characterization uncovers novel biology.</title>
        <authorList>
            <person name="Wiegand S."/>
            <person name="Jogler M."/>
            <person name="Boedeker C."/>
            <person name="Pinto D."/>
            <person name="Vollmers J."/>
            <person name="Rivas-Marin E."/>
            <person name="Kohn T."/>
            <person name="Peeters S.H."/>
            <person name="Heuer A."/>
            <person name="Rast P."/>
            <person name="Oberbeckmann S."/>
            <person name="Bunk B."/>
            <person name="Jeske O."/>
            <person name="Meyerdierks A."/>
            <person name="Storesund J.E."/>
            <person name="Kallscheuer N."/>
            <person name="Luecker S."/>
            <person name="Lage O.M."/>
            <person name="Pohl T."/>
            <person name="Merkel B.J."/>
            <person name="Hornburger P."/>
            <person name="Mueller R.-W."/>
            <person name="Bruemmer F."/>
            <person name="Labrenz M."/>
            <person name="Spormann A.M."/>
            <person name="Op Den Camp H."/>
            <person name="Overmann J."/>
            <person name="Amann R."/>
            <person name="Jetten M.S.M."/>
            <person name="Mascher T."/>
            <person name="Medema M.H."/>
            <person name="Devos D.P."/>
            <person name="Kaster A.-K."/>
            <person name="Ovreas L."/>
            <person name="Rohde M."/>
            <person name="Galperin M.Y."/>
            <person name="Jogler C."/>
        </authorList>
    </citation>
    <scope>NUCLEOTIDE SEQUENCE [LARGE SCALE GENOMIC DNA]</scope>
    <source>
        <strain evidence="6 7">KOR34</strain>
    </source>
</reference>
<dbReference type="InterPro" id="IPR002346">
    <property type="entry name" value="Mopterin_DH_FAD-bd"/>
</dbReference>
<dbReference type="PANTHER" id="PTHR45444:SF3">
    <property type="entry name" value="XANTHINE DEHYDROGENASE"/>
    <property type="match status" value="1"/>
</dbReference>
<sequence>MRDHLVFYLNGARLEVRGPAVGRTLTDFLRYGDAPSTQPLTGTKVACAEGDCGACTVLVGRPDPATRRLVYQAIDACIAFVYQMDGAHVLTVESLAVDRQLSDVQQAMVDCHGSQCGFCTPGFVMALHGLRANQPSSGLSEEELRVGLSGNLCRCTGYAQILEAAHSIESCAAEPLDDRYDAAQIATDLAARCRESVHVNAGPSAESNGKPQTTTAPVEAFVPATLQELIAARAARPDARLVAGATDLGVQHNHGKIAPQSVIVMSRVPELNRLDVDEHELVIGAAVTWRQIEQATADALPEYSRLLSRFGSPQVRHAGTLGGNLANASPIADSIPLHMVAESTLRIAGPDGSREVPIEDFYLGYKELDLHADEVLESVTTPLPGPEVQLTLHKVSKRRDMDISTVTAAFWLDMQGQTIREARVALGGVGPVVVRARRAEAALQGQRLSLDAMRRAGRAARDEVAPISDVRGSAAYRLQLVENLFVKCLHDLSEASEPASRTA</sequence>
<dbReference type="PANTHER" id="PTHR45444">
    <property type="entry name" value="XANTHINE DEHYDROGENASE"/>
    <property type="match status" value="1"/>
</dbReference>
<evidence type="ECO:0000313" key="7">
    <source>
        <dbReference type="Proteomes" id="UP000316714"/>
    </source>
</evidence>
<dbReference type="Proteomes" id="UP000316714">
    <property type="component" value="Unassembled WGS sequence"/>
</dbReference>
<dbReference type="PROSITE" id="PS00197">
    <property type="entry name" value="2FE2S_FER_1"/>
    <property type="match status" value="1"/>
</dbReference>
<dbReference type="InterPro" id="IPR005107">
    <property type="entry name" value="CO_DH_flav_C"/>
</dbReference>
<organism evidence="6 7">
    <name type="scientific">Posidoniimonas corsicana</name>
    <dbReference type="NCBI Taxonomy" id="1938618"/>
    <lineage>
        <taxon>Bacteria</taxon>
        <taxon>Pseudomonadati</taxon>
        <taxon>Planctomycetota</taxon>
        <taxon>Planctomycetia</taxon>
        <taxon>Pirellulales</taxon>
        <taxon>Lacipirellulaceae</taxon>
        <taxon>Posidoniimonas</taxon>
    </lineage>
</organism>
<dbReference type="Pfam" id="PF03450">
    <property type="entry name" value="CO_deh_flav_C"/>
    <property type="match status" value="1"/>
</dbReference>
<keyword evidence="4" id="KW-0408">Iron</keyword>
<dbReference type="InterPro" id="IPR006058">
    <property type="entry name" value="2Fe2S_fd_BS"/>
</dbReference>
<dbReference type="Gene3D" id="3.30.465.10">
    <property type="match status" value="1"/>
</dbReference>
<dbReference type="OrthoDB" id="9796880at2"/>
<evidence type="ECO:0000313" key="6">
    <source>
        <dbReference type="EMBL" id="TWT35900.1"/>
    </source>
</evidence>
<dbReference type="InterPro" id="IPR016208">
    <property type="entry name" value="Ald_Oxase/xanthine_DH-like"/>
</dbReference>
<dbReference type="Pfam" id="PF00941">
    <property type="entry name" value="FAD_binding_5"/>
    <property type="match status" value="1"/>
</dbReference>
<dbReference type="SUPFAM" id="SSF55447">
    <property type="entry name" value="CO dehydrogenase flavoprotein C-terminal domain-like"/>
    <property type="match status" value="1"/>
</dbReference>
<dbReference type="Pfam" id="PF01799">
    <property type="entry name" value="Fer2_2"/>
    <property type="match status" value="1"/>
</dbReference>
<proteinExistence type="predicted"/>
<evidence type="ECO:0000256" key="4">
    <source>
        <dbReference type="ARBA" id="ARBA00023004"/>
    </source>
</evidence>
<dbReference type="GO" id="GO:0005506">
    <property type="term" value="F:iron ion binding"/>
    <property type="evidence" value="ECO:0007669"/>
    <property type="project" value="InterPro"/>
</dbReference>
<dbReference type="SMART" id="SM01092">
    <property type="entry name" value="CO_deh_flav_C"/>
    <property type="match status" value="1"/>
</dbReference>
<dbReference type="InterPro" id="IPR036683">
    <property type="entry name" value="CO_DH_flav_C_dom_sf"/>
</dbReference>
<dbReference type="InterPro" id="IPR016169">
    <property type="entry name" value="FAD-bd_PCMH_sub2"/>
</dbReference>